<dbReference type="RefSeq" id="WP_013928167.1">
    <property type="nucleotide sequence ID" value="NC_015703.1"/>
</dbReference>
<dbReference type="Pfam" id="PF13715">
    <property type="entry name" value="CarbopepD_reg_2"/>
    <property type="match status" value="1"/>
</dbReference>
<evidence type="ECO:0000313" key="1">
    <source>
        <dbReference type="EMBL" id="AEI48856.1"/>
    </source>
</evidence>
<dbReference type="Proteomes" id="UP000000493">
    <property type="component" value="Chromosome"/>
</dbReference>
<dbReference type="InterPro" id="IPR008969">
    <property type="entry name" value="CarboxyPept-like_regulatory"/>
</dbReference>
<name>A0A7U3ZKG0_RUNSL</name>
<gene>
    <name evidence="1" type="ordered locus">Runsl_2451</name>
</gene>
<protein>
    <recommendedName>
        <fullName evidence="3">Carboxypeptidase-like regulatory domain-containing protein</fullName>
    </recommendedName>
</protein>
<reference evidence="2" key="1">
    <citation type="submission" date="2011-06" db="EMBL/GenBank/DDBJ databases">
        <title>The complete genome of chromosome of Runella slithyformis DSM 19594.</title>
        <authorList>
            <consortium name="US DOE Joint Genome Institute (JGI-PGF)"/>
            <person name="Lucas S."/>
            <person name="Han J."/>
            <person name="Lapidus A."/>
            <person name="Bruce D."/>
            <person name="Goodwin L."/>
            <person name="Pitluck S."/>
            <person name="Peters L."/>
            <person name="Kyrpides N."/>
            <person name="Mavromatis K."/>
            <person name="Ivanova N."/>
            <person name="Ovchinnikova G."/>
            <person name="Zhang X."/>
            <person name="Misra M."/>
            <person name="Detter J.C."/>
            <person name="Tapia R."/>
            <person name="Han C."/>
            <person name="Land M."/>
            <person name="Hauser L."/>
            <person name="Markowitz V."/>
            <person name="Cheng J.-F."/>
            <person name="Hugenholtz P."/>
            <person name="Woyke T."/>
            <person name="Wu D."/>
            <person name="Tindall B."/>
            <person name="Faehrich R."/>
            <person name="Brambilla E."/>
            <person name="Klenk H.-P."/>
            <person name="Eisen J.A."/>
        </authorList>
    </citation>
    <scope>NUCLEOTIDE SEQUENCE [LARGE SCALE GENOMIC DNA]</scope>
    <source>
        <strain evidence="2">ATCC 29530 / DSM 19594 / LMG 11500 / NCIMB 11436 / LSU 4</strain>
    </source>
</reference>
<reference evidence="1 2" key="2">
    <citation type="journal article" date="2012" name="Stand. Genomic Sci.">
        <title>Complete genome sequence of the aquatic bacterium Runella slithyformis type strain (LSU 4(T)).</title>
        <authorList>
            <person name="Copeland A."/>
            <person name="Zhang X."/>
            <person name="Misra M."/>
            <person name="Lapidus A."/>
            <person name="Nolan M."/>
            <person name="Lucas S."/>
            <person name="Deshpande S."/>
            <person name="Cheng J.F."/>
            <person name="Tapia R."/>
            <person name="Goodwin L.A."/>
            <person name="Pitluck S."/>
            <person name="Liolios K."/>
            <person name="Pagani I."/>
            <person name="Ivanova N."/>
            <person name="Mikhailova N."/>
            <person name="Pati A."/>
            <person name="Chen A."/>
            <person name="Palaniappan K."/>
            <person name="Land M."/>
            <person name="Hauser L."/>
            <person name="Pan C."/>
            <person name="Jeffries C.D."/>
            <person name="Detter J.C."/>
            <person name="Brambilla E.M."/>
            <person name="Rohde M."/>
            <person name="Djao O.D."/>
            <person name="Goker M."/>
            <person name="Sikorski J."/>
            <person name="Tindall B.J."/>
            <person name="Woyke T."/>
            <person name="Bristow J."/>
            <person name="Eisen J.A."/>
            <person name="Markowitz V."/>
            <person name="Hugenholtz P."/>
            <person name="Kyrpides N.C."/>
            <person name="Klenk H.P."/>
            <person name="Mavromatis K."/>
        </authorList>
    </citation>
    <scope>NUCLEOTIDE SEQUENCE [LARGE SCALE GENOMIC DNA]</scope>
    <source>
        <strain evidence="2">ATCC 29530 / DSM 19594 / LMG 11500 / NCIMB 11436 / LSU 4</strain>
    </source>
</reference>
<evidence type="ECO:0008006" key="3">
    <source>
        <dbReference type="Google" id="ProtNLM"/>
    </source>
</evidence>
<proteinExistence type="predicted"/>
<keyword evidence="2" id="KW-1185">Reference proteome</keyword>
<evidence type="ECO:0000313" key="2">
    <source>
        <dbReference type="Proteomes" id="UP000000493"/>
    </source>
</evidence>
<dbReference type="KEGG" id="rsi:Runsl_2451"/>
<dbReference type="SUPFAM" id="SSF49464">
    <property type="entry name" value="Carboxypeptidase regulatory domain-like"/>
    <property type="match status" value="1"/>
</dbReference>
<organism evidence="1 2">
    <name type="scientific">Runella slithyformis (strain ATCC 29530 / DSM 19594 / LMG 11500 / NCIMB 11436 / LSU 4)</name>
    <dbReference type="NCBI Taxonomy" id="761193"/>
    <lineage>
        <taxon>Bacteria</taxon>
        <taxon>Pseudomonadati</taxon>
        <taxon>Bacteroidota</taxon>
        <taxon>Cytophagia</taxon>
        <taxon>Cytophagales</taxon>
        <taxon>Spirosomataceae</taxon>
        <taxon>Runella</taxon>
    </lineage>
</organism>
<dbReference type="AlphaFoldDB" id="A0A7U3ZKG0"/>
<dbReference type="EMBL" id="CP002859">
    <property type="protein sequence ID" value="AEI48856.1"/>
    <property type="molecule type" value="Genomic_DNA"/>
</dbReference>
<accession>A0A7U3ZKG0</accession>
<sequence>MKWLIFVIISFICVSVKAQILHSTVCDSITKLPLLGASVYNKSGNIGTITNAEGQFSIRLKSKETFSISHIGYITRHLEAKNISDTVWLSENNLLNEVVVIPDSTLKVLLRKAYQNIEKNYAQTPTYLTGFYREVFENLTAKKFNYFSESFLKVYNPAYTLRGAEHRGQLKLLKSRTIKHPTFQKEVVRYIGGPFLPLYSNKVLRRAPGINPKNFKDYLYELEKITTYQGREVYIINYQDPDSTTITKVYIDKQSLAYIKFEIERQRKRDIAGFKQSATKEQLLFENKDNTWFLKHNRLEMLGTMGADNAKILLEFVTNKYEEDSVEQFVYNDQFLMTDVIADQTNDFSDSFFDGYDMGLEQTNGLKNQISLAFDANLLDSLKRGKQTNVEEKTEEGYQIAQKLKIATLLIRLTSGIGLTFAPVASNNAPFSLALTEILPEKLSFTSTTKANNFPLLVNFTAGFKVTRRWHLSYQNQSSARSSTRIKVREVGIAYRWVVNNAKKPIFIEPQVYYSQSEQGVSFGSFKNPVKRFDVDGIKFNANNIHTRLLTKTQGIKVGVSVSTFSRRLSKLFVQVDYLYPLQTKAPYVQLQEASFWGYLWGSNRRINIPINDARVAMPSTQISQLPALKSPWWVGLTWRRAI</sequence>